<dbReference type="AlphaFoldDB" id="A0A2G5CWS4"/>
<evidence type="ECO:0000256" key="7">
    <source>
        <dbReference type="ARBA" id="ARBA00023033"/>
    </source>
</evidence>
<evidence type="ECO:0000313" key="10">
    <source>
        <dbReference type="EMBL" id="PIA35706.1"/>
    </source>
</evidence>
<evidence type="ECO:0000256" key="5">
    <source>
        <dbReference type="ARBA" id="ARBA00023002"/>
    </source>
</evidence>
<keyword evidence="3 8" id="KW-0349">Heme</keyword>
<dbReference type="GO" id="GO:0020037">
    <property type="term" value="F:heme binding"/>
    <property type="evidence" value="ECO:0007669"/>
    <property type="project" value="InterPro"/>
</dbReference>
<keyword evidence="7 9" id="KW-0503">Monooxygenase</keyword>
<dbReference type="Proteomes" id="UP000230069">
    <property type="component" value="Unassembled WGS sequence"/>
</dbReference>
<evidence type="ECO:0000256" key="1">
    <source>
        <dbReference type="ARBA" id="ARBA00001971"/>
    </source>
</evidence>
<evidence type="ECO:0000256" key="9">
    <source>
        <dbReference type="RuleBase" id="RU000461"/>
    </source>
</evidence>
<dbReference type="FunFam" id="1.10.630.10:FF:000126">
    <property type="entry name" value="Predicted protein"/>
    <property type="match status" value="1"/>
</dbReference>
<evidence type="ECO:0000256" key="3">
    <source>
        <dbReference type="ARBA" id="ARBA00022617"/>
    </source>
</evidence>
<feature type="binding site" description="axial binding residue" evidence="8">
    <location>
        <position position="278"/>
    </location>
    <ligand>
        <name>heme</name>
        <dbReference type="ChEBI" id="CHEBI:30413"/>
    </ligand>
    <ligandPart>
        <name>Fe</name>
        <dbReference type="ChEBI" id="CHEBI:18248"/>
    </ligandPart>
</feature>
<organism evidence="10 11">
    <name type="scientific">Aquilegia coerulea</name>
    <name type="common">Rocky mountain columbine</name>
    <dbReference type="NCBI Taxonomy" id="218851"/>
    <lineage>
        <taxon>Eukaryota</taxon>
        <taxon>Viridiplantae</taxon>
        <taxon>Streptophyta</taxon>
        <taxon>Embryophyta</taxon>
        <taxon>Tracheophyta</taxon>
        <taxon>Spermatophyta</taxon>
        <taxon>Magnoliopsida</taxon>
        <taxon>Ranunculales</taxon>
        <taxon>Ranunculaceae</taxon>
        <taxon>Thalictroideae</taxon>
        <taxon>Aquilegia</taxon>
    </lineage>
</organism>
<dbReference type="GO" id="GO:0004497">
    <property type="term" value="F:monooxygenase activity"/>
    <property type="evidence" value="ECO:0007669"/>
    <property type="project" value="UniProtKB-KW"/>
</dbReference>
<gene>
    <name evidence="10" type="ORF">AQUCO_03500219v1</name>
</gene>
<dbReference type="PROSITE" id="PS00086">
    <property type="entry name" value="CYTOCHROME_P450"/>
    <property type="match status" value="1"/>
</dbReference>
<dbReference type="PRINTS" id="PR00385">
    <property type="entry name" value="P450"/>
</dbReference>
<evidence type="ECO:0000256" key="2">
    <source>
        <dbReference type="ARBA" id="ARBA00010617"/>
    </source>
</evidence>
<comment type="similarity">
    <text evidence="2 9">Belongs to the cytochrome P450 family.</text>
</comment>
<evidence type="ECO:0000256" key="8">
    <source>
        <dbReference type="PIRSR" id="PIRSR602401-1"/>
    </source>
</evidence>
<keyword evidence="6 8" id="KW-0408">Iron</keyword>
<evidence type="ECO:0000256" key="6">
    <source>
        <dbReference type="ARBA" id="ARBA00023004"/>
    </source>
</evidence>
<dbReference type="InParanoid" id="A0A2G5CWS4"/>
<accession>A0A2G5CWS4</accession>
<proteinExistence type="inferred from homology"/>
<dbReference type="OrthoDB" id="1877779at2759"/>
<dbReference type="SUPFAM" id="SSF48264">
    <property type="entry name" value="Cytochrome P450"/>
    <property type="match status" value="1"/>
</dbReference>
<dbReference type="PANTHER" id="PTHR47950:SF49">
    <property type="entry name" value="CYTOCHROME P450"/>
    <property type="match status" value="1"/>
</dbReference>
<dbReference type="Pfam" id="PF00067">
    <property type="entry name" value="p450"/>
    <property type="match status" value="1"/>
</dbReference>
<dbReference type="InterPro" id="IPR001128">
    <property type="entry name" value="Cyt_P450"/>
</dbReference>
<dbReference type="PANTHER" id="PTHR47950">
    <property type="entry name" value="CYTOCHROME P450, FAMILY 76, SUBFAMILY C, POLYPEPTIDE 5-RELATED"/>
    <property type="match status" value="1"/>
</dbReference>
<sequence length="336" mass="37840">MIDYLSNKEGKEVKIVELAFTTIINVISGICFSKDFISIHDEGKVGGMKELIRKIMEVGSLPNAADFFPILGGMDVQGLHKTFLECVTTLFASWDVLIKERKQGNGKHFEGSTQSDLLDVLLTNDFTSDAINHLIFDLFVAGSDSTSSTVEWLMSELIRNEEVMNKLHEELAREIKNDFIKDSDLSRLSYLNACVKETLRLHPPAPIIPHRALETCEVMNYNIPKDARILVNVWAVGRDPDAWDDPLTFKPSRFLNSDLDFKGNDFELIPFSAGRRICPGIPLAAKLVPLLVASMIHSFDWYLPDNICSTALDMNEKFGITLLKEKPLLLIPKIRK</sequence>
<evidence type="ECO:0008006" key="12">
    <source>
        <dbReference type="Google" id="ProtNLM"/>
    </source>
</evidence>
<name>A0A2G5CWS4_AQUCA</name>
<reference evidence="10 11" key="1">
    <citation type="submission" date="2017-09" db="EMBL/GenBank/DDBJ databases">
        <title>WGS assembly of Aquilegia coerulea Goldsmith.</title>
        <authorList>
            <person name="Hodges S."/>
            <person name="Kramer E."/>
            <person name="Nordborg M."/>
            <person name="Tomkins J."/>
            <person name="Borevitz J."/>
            <person name="Derieg N."/>
            <person name="Yan J."/>
            <person name="Mihaltcheva S."/>
            <person name="Hayes R.D."/>
            <person name="Rokhsar D."/>
        </authorList>
    </citation>
    <scope>NUCLEOTIDE SEQUENCE [LARGE SCALE GENOMIC DNA]</scope>
    <source>
        <strain evidence="11">cv. Goldsmith</strain>
    </source>
</reference>
<protein>
    <recommendedName>
        <fullName evidence="12">Cytochrome P450</fullName>
    </recommendedName>
</protein>
<keyword evidence="11" id="KW-1185">Reference proteome</keyword>
<keyword evidence="4 8" id="KW-0479">Metal-binding</keyword>
<dbReference type="Gene3D" id="1.10.630.10">
    <property type="entry name" value="Cytochrome P450"/>
    <property type="match status" value="1"/>
</dbReference>
<dbReference type="EMBL" id="KZ305052">
    <property type="protein sequence ID" value="PIA35706.1"/>
    <property type="molecule type" value="Genomic_DNA"/>
</dbReference>
<keyword evidence="5 9" id="KW-0560">Oxidoreductase</keyword>
<dbReference type="InterPro" id="IPR017972">
    <property type="entry name" value="Cyt_P450_CS"/>
</dbReference>
<comment type="cofactor">
    <cofactor evidence="1 8">
        <name>heme</name>
        <dbReference type="ChEBI" id="CHEBI:30413"/>
    </cofactor>
</comment>
<dbReference type="InterPro" id="IPR002401">
    <property type="entry name" value="Cyt_P450_E_grp-I"/>
</dbReference>
<dbReference type="GO" id="GO:0044550">
    <property type="term" value="P:secondary metabolite biosynthetic process"/>
    <property type="evidence" value="ECO:0007669"/>
    <property type="project" value="UniProtKB-ARBA"/>
</dbReference>
<evidence type="ECO:0000256" key="4">
    <source>
        <dbReference type="ARBA" id="ARBA00022723"/>
    </source>
</evidence>
<dbReference type="STRING" id="218851.A0A2G5CWS4"/>
<dbReference type="GO" id="GO:0005506">
    <property type="term" value="F:iron ion binding"/>
    <property type="evidence" value="ECO:0007669"/>
    <property type="project" value="InterPro"/>
</dbReference>
<dbReference type="GO" id="GO:0016705">
    <property type="term" value="F:oxidoreductase activity, acting on paired donors, with incorporation or reduction of molecular oxygen"/>
    <property type="evidence" value="ECO:0007669"/>
    <property type="project" value="InterPro"/>
</dbReference>
<dbReference type="InterPro" id="IPR036396">
    <property type="entry name" value="Cyt_P450_sf"/>
</dbReference>
<dbReference type="PRINTS" id="PR00463">
    <property type="entry name" value="EP450I"/>
</dbReference>
<evidence type="ECO:0000313" key="11">
    <source>
        <dbReference type="Proteomes" id="UP000230069"/>
    </source>
</evidence>